<gene>
    <name evidence="2" type="ORF">LECACI_7A009982</name>
</gene>
<feature type="compositionally biased region" description="Basic and acidic residues" evidence="1">
    <location>
        <begin position="10"/>
        <end position="24"/>
    </location>
</feature>
<protein>
    <submittedName>
        <fullName evidence="2">Uncharacterized protein</fullName>
    </submittedName>
</protein>
<feature type="compositionally biased region" description="Basic and acidic residues" evidence="1">
    <location>
        <begin position="41"/>
        <end position="52"/>
    </location>
</feature>
<evidence type="ECO:0000313" key="2">
    <source>
        <dbReference type="EMBL" id="CAK4034824.1"/>
    </source>
</evidence>
<proteinExistence type="predicted"/>
<dbReference type="Proteomes" id="UP001296104">
    <property type="component" value="Unassembled WGS sequence"/>
</dbReference>
<accession>A0AAI9EFX6</accession>
<evidence type="ECO:0000256" key="1">
    <source>
        <dbReference type="SAM" id="MobiDB-lite"/>
    </source>
</evidence>
<comment type="caution">
    <text evidence="2">The sequence shown here is derived from an EMBL/GenBank/DDBJ whole genome shotgun (WGS) entry which is preliminary data.</text>
</comment>
<organism evidence="2 3">
    <name type="scientific">Lecanosticta acicola</name>
    <dbReference type="NCBI Taxonomy" id="111012"/>
    <lineage>
        <taxon>Eukaryota</taxon>
        <taxon>Fungi</taxon>
        <taxon>Dikarya</taxon>
        <taxon>Ascomycota</taxon>
        <taxon>Pezizomycotina</taxon>
        <taxon>Dothideomycetes</taxon>
        <taxon>Dothideomycetidae</taxon>
        <taxon>Mycosphaerellales</taxon>
        <taxon>Mycosphaerellaceae</taxon>
        <taxon>Lecanosticta</taxon>
    </lineage>
</organism>
<reference evidence="2" key="1">
    <citation type="submission" date="2023-11" db="EMBL/GenBank/DDBJ databases">
        <authorList>
            <person name="Alioto T."/>
            <person name="Alioto T."/>
            <person name="Gomez Garrido J."/>
        </authorList>
    </citation>
    <scope>NUCLEOTIDE SEQUENCE</scope>
</reference>
<dbReference type="AlphaFoldDB" id="A0AAI9EFX6"/>
<feature type="region of interest" description="Disordered" evidence="1">
    <location>
        <begin position="1"/>
        <end position="24"/>
    </location>
</feature>
<keyword evidence="3" id="KW-1185">Reference proteome</keyword>
<dbReference type="EMBL" id="CAVMBE010000139">
    <property type="protein sequence ID" value="CAK4034824.1"/>
    <property type="molecule type" value="Genomic_DNA"/>
</dbReference>
<feature type="compositionally biased region" description="Polar residues" evidence="1">
    <location>
        <begin position="53"/>
        <end position="72"/>
    </location>
</feature>
<evidence type="ECO:0000313" key="3">
    <source>
        <dbReference type="Proteomes" id="UP001296104"/>
    </source>
</evidence>
<sequence length="72" mass="7966">MNSILGVFSKKNDREKQKAEDNKKLDNIQFASTLEGKGSAVKREGGKTEMKNQHGQINSAEKANQDPCTKSK</sequence>
<name>A0AAI9EFX6_9PEZI</name>
<feature type="region of interest" description="Disordered" evidence="1">
    <location>
        <begin position="36"/>
        <end position="72"/>
    </location>
</feature>